<evidence type="ECO:0000313" key="17">
    <source>
        <dbReference type="Proteomes" id="UP000593567"/>
    </source>
</evidence>
<dbReference type="Pfam" id="PF00520">
    <property type="entry name" value="Ion_trans"/>
    <property type="match status" value="1"/>
</dbReference>
<feature type="transmembrane region" description="Helical" evidence="12">
    <location>
        <begin position="297"/>
        <end position="317"/>
    </location>
</feature>
<dbReference type="PANTHER" id="PTHR11537">
    <property type="entry name" value="VOLTAGE-GATED POTASSIUM CHANNEL"/>
    <property type="match status" value="1"/>
</dbReference>
<dbReference type="InterPro" id="IPR003972">
    <property type="entry name" value="K_chnl_volt-dep_Kv1"/>
</dbReference>
<feature type="transmembrane region" description="Helical" evidence="12">
    <location>
        <begin position="402"/>
        <end position="420"/>
    </location>
</feature>
<keyword evidence="17" id="KW-1185">Reference proteome</keyword>
<dbReference type="PRINTS" id="PR00169">
    <property type="entry name" value="KCHANNEL"/>
</dbReference>
<dbReference type="PANTHER" id="PTHR11537:SF113">
    <property type="entry name" value="POTASSIUM VOLTAGE-GATED CHANNEL PROTEIN SHAKER"/>
    <property type="match status" value="1"/>
</dbReference>
<keyword evidence="9" id="KW-0406">Ion transport</keyword>
<dbReference type="EMBL" id="VXIV02003272">
    <property type="protein sequence ID" value="KAF6018853.1"/>
    <property type="molecule type" value="Genomic_DNA"/>
</dbReference>
<protein>
    <submittedName>
        <fullName evidence="16">Shk-1</fullName>
    </submittedName>
</protein>
<dbReference type="InterPro" id="IPR003968">
    <property type="entry name" value="K_chnl_volt-dep_Kv"/>
</dbReference>
<dbReference type="SUPFAM" id="SSF54695">
    <property type="entry name" value="POZ domain"/>
    <property type="match status" value="1"/>
</dbReference>
<dbReference type="InterPro" id="IPR011333">
    <property type="entry name" value="SKP1/BTB/POZ_sf"/>
</dbReference>
<organism evidence="16 17">
    <name type="scientific">Bugula neritina</name>
    <name type="common">Brown bryozoan</name>
    <name type="synonym">Sertularia neritina</name>
    <dbReference type="NCBI Taxonomy" id="10212"/>
    <lineage>
        <taxon>Eukaryota</taxon>
        <taxon>Metazoa</taxon>
        <taxon>Spiralia</taxon>
        <taxon>Lophotrochozoa</taxon>
        <taxon>Bryozoa</taxon>
        <taxon>Gymnolaemata</taxon>
        <taxon>Cheilostomatida</taxon>
        <taxon>Flustrina</taxon>
        <taxon>Buguloidea</taxon>
        <taxon>Bugulidae</taxon>
        <taxon>Bugula</taxon>
    </lineage>
</organism>
<evidence type="ECO:0000259" key="13">
    <source>
        <dbReference type="Pfam" id="PF00520"/>
    </source>
</evidence>
<dbReference type="Proteomes" id="UP000593567">
    <property type="component" value="Unassembled WGS sequence"/>
</dbReference>
<accession>A0A7J7J8S0</accession>
<dbReference type="OrthoDB" id="415460at2759"/>
<evidence type="ECO:0000256" key="10">
    <source>
        <dbReference type="ARBA" id="ARBA00023136"/>
    </source>
</evidence>
<evidence type="ECO:0000256" key="11">
    <source>
        <dbReference type="ARBA" id="ARBA00023303"/>
    </source>
</evidence>
<evidence type="ECO:0000313" key="15">
    <source>
        <dbReference type="EMBL" id="KAF6018853.1"/>
    </source>
</evidence>
<dbReference type="Gene3D" id="3.30.710.10">
    <property type="entry name" value="Potassium Channel Kv1.1, Chain A"/>
    <property type="match status" value="1"/>
</dbReference>
<evidence type="ECO:0000259" key="14">
    <source>
        <dbReference type="Pfam" id="PF02214"/>
    </source>
</evidence>
<dbReference type="EMBL" id="VXIV02002826">
    <property type="protein sequence ID" value="KAF6022622.1"/>
    <property type="molecule type" value="Genomic_DNA"/>
</dbReference>
<evidence type="ECO:0000256" key="5">
    <source>
        <dbReference type="ARBA" id="ARBA00022826"/>
    </source>
</evidence>
<dbReference type="PRINTS" id="PR01491">
    <property type="entry name" value="KVCHANNEL"/>
</dbReference>
<keyword evidence="10 12" id="KW-0472">Membrane</keyword>
<dbReference type="GO" id="GO:0008076">
    <property type="term" value="C:voltage-gated potassium channel complex"/>
    <property type="evidence" value="ECO:0007669"/>
    <property type="project" value="InterPro"/>
</dbReference>
<evidence type="ECO:0000256" key="6">
    <source>
        <dbReference type="ARBA" id="ARBA00022882"/>
    </source>
</evidence>
<keyword evidence="8 12" id="KW-1133">Transmembrane helix</keyword>
<name>A0A7J7J8S0_BUGNE</name>
<feature type="transmembrane region" description="Helical" evidence="12">
    <location>
        <begin position="206"/>
        <end position="225"/>
    </location>
</feature>
<evidence type="ECO:0000256" key="8">
    <source>
        <dbReference type="ARBA" id="ARBA00022989"/>
    </source>
</evidence>
<keyword evidence="11" id="KW-0407">Ion channel</keyword>
<dbReference type="Pfam" id="PF02214">
    <property type="entry name" value="BTB_2"/>
    <property type="match status" value="1"/>
</dbReference>
<dbReference type="Gene3D" id="1.10.287.70">
    <property type="match status" value="1"/>
</dbReference>
<dbReference type="InterPro" id="IPR028325">
    <property type="entry name" value="VG_K_chnl"/>
</dbReference>
<dbReference type="FunFam" id="1.10.287.70:FF:000002">
    <property type="entry name" value="Potassium voltage-gated channel subfamily a member"/>
    <property type="match status" value="1"/>
</dbReference>
<dbReference type="GO" id="GO:0051260">
    <property type="term" value="P:protein homooligomerization"/>
    <property type="evidence" value="ECO:0007669"/>
    <property type="project" value="InterPro"/>
</dbReference>
<comment type="caution">
    <text evidence="16">The sequence shown here is derived from an EMBL/GenBank/DDBJ whole genome shotgun (WGS) entry which is preliminary data.</text>
</comment>
<keyword evidence="5" id="KW-0631">Potassium channel</keyword>
<evidence type="ECO:0000313" key="16">
    <source>
        <dbReference type="EMBL" id="KAF6022622.1"/>
    </source>
</evidence>
<dbReference type="GO" id="GO:0005251">
    <property type="term" value="F:delayed rectifier potassium channel activity"/>
    <property type="evidence" value="ECO:0007669"/>
    <property type="project" value="TreeGrafter"/>
</dbReference>
<gene>
    <name evidence="16" type="ORF">EB796_019072</name>
    <name evidence="15" type="ORF">EB796_022859</name>
</gene>
<evidence type="ECO:0000256" key="3">
    <source>
        <dbReference type="ARBA" id="ARBA00022538"/>
    </source>
</evidence>
<keyword evidence="4 12" id="KW-0812">Transmembrane</keyword>
<dbReference type="PRINTS" id="PR01496">
    <property type="entry name" value="SHAKERCHANEL"/>
</dbReference>
<dbReference type="InterPro" id="IPR005821">
    <property type="entry name" value="Ion_trans_dom"/>
</dbReference>
<keyword evidence="3" id="KW-0633">Potassium transport</keyword>
<keyword evidence="2" id="KW-0813">Transport</keyword>
<evidence type="ECO:0000256" key="9">
    <source>
        <dbReference type="ARBA" id="ARBA00023065"/>
    </source>
</evidence>
<feature type="transmembrane region" description="Helical" evidence="12">
    <location>
        <begin position="370"/>
        <end position="390"/>
    </location>
</feature>
<keyword evidence="7" id="KW-0630">Potassium</keyword>
<reference evidence="16 17" key="2">
    <citation type="submission" date="2020-06" db="EMBL/GenBank/DDBJ databases">
        <title>Draft genome of Bugula neritina, a colonial animal packing powerful symbionts and potential medicines.</title>
        <authorList>
            <person name="Rayko M."/>
        </authorList>
    </citation>
    <scope>NUCLEOTIDE SEQUENCE [LARGE SCALE GENOMIC DNA]</scope>
    <source>
        <strain evidence="16">Kwan_BN1</strain>
    </source>
</reference>
<dbReference type="GO" id="GO:0001508">
    <property type="term" value="P:action potential"/>
    <property type="evidence" value="ECO:0007669"/>
    <property type="project" value="TreeGrafter"/>
</dbReference>
<dbReference type="Gene3D" id="1.20.120.350">
    <property type="entry name" value="Voltage-gated potassium channels. Chain C"/>
    <property type="match status" value="1"/>
</dbReference>
<dbReference type="InterPro" id="IPR003131">
    <property type="entry name" value="T1-type_BTB"/>
</dbReference>
<dbReference type="AlphaFoldDB" id="A0A7J7J8S0"/>
<reference evidence="16 17" key="1">
    <citation type="submission" date="2019-09" db="EMBL/GenBank/DDBJ databases">
        <authorList>
            <person name="Raiko M."/>
            <person name="Komissarov A."/>
            <person name="Rhodes A."/>
            <person name="Kliver S."/>
            <person name="Lim-Fong G."/>
            <person name="Kwan J."/>
            <person name="O'Brien S.J."/>
            <person name="Lopez J.V."/>
        </authorList>
    </citation>
    <scope>NUCLEOTIDE SEQUENCE [LARGE SCALE GENOMIC DNA]</scope>
    <source>
        <strain evidence="16">Kwan_BN1</strain>
    </source>
</reference>
<feature type="domain" description="Ion transport" evidence="13">
    <location>
        <begin position="209"/>
        <end position="462"/>
    </location>
</feature>
<evidence type="ECO:0000256" key="1">
    <source>
        <dbReference type="ARBA" id="ARBA00004141"/>
    </source>
</evidence>
<sequence length="506" mass="56892">MQFASLSATPHDLFNSAVSLHRHSPSTSYHDLSSVLPHHDAIDHFITTTENSRFEKKIDLVPDKDGIVSHNCSSGTCERISISVSGQLYETQIGTLNRFPNTLLGNPIKRREFWDAKRKCYVFDTHAPMFNYILYYYQSGGKLIRPEDIPEDIFLEDTAFYELGDDTIAEYKWRTGFLPEPDMILPEVMWKRKLWKLLEYPSSSTLAKVVGIISLGIILISIVNFCLESIPLFEKELCINDTDSAFTNEDGEVVMLEKQNYGSVFFVIECVCAFWFTLEVILRFIACPVKKQYLKNLMNLFDISAIVPFYVITLFVVSTGACDHSKRSSISIVFLRVLRLFRAFRIFKLTKHSRGMQILGLTIKQSLKELSLFAIFLGIAIIFFSASVYYADLWDTQSANIASIPDGFWWAIVTMCTVGYGDKVPSGILGKLVGSVCVVSGVITIALLVPVVVSNFSTYYSHDPPKTSKVCIVDSDGNIKSVSVNHVKVEKEKPPTETSPNGCVLS</sequence>
<proteinExistence type="predicted"/>
<feature type="domain" description="Potassium channel tetramerisation-type BTB" evidence="14">
    <location>
        <begin position="80"/>
        <end position="169"/>
    </location>
</feature>
<evidence type="ECO:0000256" key="7">
    <source>
        <dbReference type="ARBA" id="ARBA00022958"/>
    </source>
</evidence>
<feature type="transmembrane region" description="Helical" evidence="12">
    <location>
        <begin position="432"/>
        <end position="453"/>
    </location>
</feature>
<feature type="transmembrane region" description="Helical" evidence="12">
    <location>
        <begin position="264"/>
        <end position="285"/>
    </location>
</feature>
<evidence type="ECO:0000256" key="2">
    <source>
        <dbReference type="ARBA" id="ARBA00022448"/>
    </source>
</evidence>
<dbReference type="SUPFAM" id="SSF81324">
    <property type="entry name" value="Voltage-gated potassium channels"/>
    <property type="match status" value="1"/>
</dbReference>
<comment type="subcellular location">
    <subcellularLocation>
        <location evidence="1">Membrane</location>
        <topology evidence="1">Multi-pass membrane protein</topology>
    </subcellularLocation>
</comment>
<evidence type="ECO:0000256" key="4">
    <source>
        <dbReference type="ARBA" id="ARBA00022692"/>
    </source>
</evidence>
<evidence type="ECO:0000256" key="12">
    <source>
        <dbReference type="SAM" id="Phobius"/>
    </source>
</evidence>
<keyword evidence="6" id="KW-0851">Voltage-gated channel</keyword>
<dbReference type="InterPro" id="IPR027359">
    <property type="entry name" value="Volt_channel_dom_sf"/>
</dbReference>